<keyword evidence="5" id="KW-0378">Hydrolase</keyword>
<dbReference type="EMBL" id="CP056065">
    <property type="protein sequence ID" value="UKJ88286.1"/>
    <property type="molecule type" value="Genomic_DNA"/>
</dbReference>
<evidence type="ECO:0000256" key="1">
    <source>
        <dbReference type="ARBA" id="ARBA00022694"/>
    </source>
</evidence>
<reference evidence="5" key="1">
    <citation type="submission" date="2022-07" db="EMBL/GenBank/DDBJ databases">
        <title>Evaluation of T. orientalis genome assembly methods using nanopore sequencing and analysis of variation between genomes.</title>
        <authorList>
            <person name="Yam J."/>
            <person name="Micallef M.L."/>
            <person name="Liu M."/>
            <person name="Djordjevic S.P."/>
            <person name="Bogema D.R."/>
            <person name="Jenkins C."/>
        </authorList>
    </citation>
    <scope>NUCLEOTIDE SEQUENCE</scope>
    <source>
        <strain evidence="5">Fish Creek</strain>
    </source>
</reference>
<accession>A0A976QRL1</accession>
<evidence type="ECO:0000256" key="4">
    <source>
        <dbReference type="ARBA" id="ARBA00038402"/>
    </source>
</evidence>
<dbReference type="GO" id="GO:0004526">
    <property type="term" value="F:ribonuclease P activity"/>
    <property type="evidence" value="ECO:0007669"/>
    <property type="project" value="UniProtKB-EC"/>
</dbReference>
<keyword evidence="3" id="KW-0862">Zinc</keyword>
<dbReference type="AlphaFoldDB" id="A0A976QRL1"/>
<gene>
    <name evidence="5" type="ORF">MACJ_000730</name>
</gene>
<evidence type="ECO:0000313" key="6">
    <source>
        <dbReference type="Proteomes" id="UP000244803"/>
    </source>
</evidence>
<dbReference type="PANTHER" id="PTHR14742">
    <property type="entry name" value="RIBONUCLEASE P SUBUNIT P21"/>
    <property type="match status" value="1"/>
</dbReference>
<proteinExistence type="inferred from homology"/>
<sequence length="137" mass="15962">MTPEFDYENIDSICHFKSKRYNKQSEKNKHGQRVAFLLKSAEFFAFSNPSLSRSYIKELIEICEKHLIRLKPIAKRKFCKGCYSYLVDGLNSVYRSDTKAWDFNIKVSTSESEPTKANLASVTCLICTRTRRYINVI</sequence>
<dbReference type="GO" id="GO:0005655">
    <property type="term" value="C:nucleolar ribonuclease P complex"/>
    <property type="evidence" value="ECO:0007669"/>
    <property type="project" value="TreeGrafter"/>
</dbReference>
<dbReference type="InterPro" id="IPR007175">
    <property type="entry name" value="Rpr2/Snm1/Rpp21"/>
</dbReference>
<evidence type="ECO:0000256" key="2">
    <source>
        <dbReference type="ARBA" id="ARBA00022723"/>
    </source>
</evidence>
<evidence type="ECO:0000313" key="5">
    <source>
        <dbReference type="EMBL" id="UKJ88286.1"/>
    </source>
</evidence>
<dbReference type="PANTHER" id="PTHR14742:SF0">
    <property type="entry name" value="RIBONUCLEASE P PROTEIN SUBUNIT P21"/>
    <property type="match status" value="1"/>
</dbReference>
<dbReference type="GO" id="GO:0046872">
    <property type="term" value="F:metal ion binding"/>
    <property type="evidence" value="ECO:0007669"/>
    <property type="project" value="UniProtKB-KW"/>
</dbReference>
<dbReference type="OrthoDB" id="128536at2759"/>
<evidence type="ECO:0000256" key="3">
    <source>
        <dbReference type="ARBA" id="ARBA00022833"/>
    </source>
</evidence>
<dbReference type="Gene3D" id="6.20.50.20">
    <property type="match status" value="1"/>
</dbReference>
<protein>
    <submittedName>
        <fullName evidence="5">Ribonuclease P</fullName>
        <ecNumber evidence="5">3.1.26.5</ecNumber>
    </submittedName>
</protein>
<dbReference type="Proteomes" id="UP000244803">
    <property type="component" value="Chromosome 1"/>
</dbReference>
<keyword evidence="1" id="KW-0819">tRNA processing</keyword>
<comment type="similarity">
    <text evidence="4">Belongs to the eukaryotic/archaeal RNase P protein component 4 family.</text>
</comment>
<organism evidence="5 6">
    <name type="scientific">Theileria orientalis</name>
    <dbReference type="NCBI Taxonomy" id="68886"/>
    <lineage>
        <taxon>Eukaryota</taxon>
        <taxon>Sar</taxon>
        <taxon>Alveolata</taxon>
        <taxon>Apicomplexa</taxon>
        <taxon>Aconoidasida</taxon>
        <taxon>Piroplasmida</taxon>
        <taxon>Theileriidae</taxon>
        <taxon>Theileria</taxon>
    </lineage>
</organism>
<name>A0A976QRL1_THEOR</name>
<dbReference type="GO" id="GO:0008033">
    <property type="term" value="P:tRNA processing"/>
    <property type="evidence" value="ECO:0007669"/>
    <property type="project" value="UniProtKB-KW"/>
</dbReference>
<dbReference type="EC" id="3.1.26.5" evidence="5"/>
<dbReference type="Pfam" id="PF04032">
    <property type="entry name" value="Rpr2"/>
    <property type="match status" value="1"/>
</dbReference>
<keyword evidence="2" id="KW-0479">Metal-binding</keyword>